<proteinExistence type="predicted"/>
<evidence type="ECO:0000313" key="2">
    <source>
        <dbReference type="EMBL" id="GFT47646.1"/>
    </source>
</evidence>
<evidence type="ECO:0000313" key="3">
    <source>
        <dbReference type="Proteomes" id="UP000887013"/>
    </source>
</evidence>
<name>A0A8X6TVE0_NEPPI</name>
<reference evidence="2" key="1">
    <citation type="submission" date="2020-08" db="EMBL/GenBank/DDBJ databases">
        <title>Multicomponent nature underlies the extraordinary mechanical properties of spider dragline silk.</title>
        <authorList>
            <person name="Kono N."/>
            <person name="Nakamura H."/>
            <person name="Mori M."/>
            <person name="Yoshida Y."/>
            <person name="Ohtoshi R."/>
            <person name="Malay A.D."/>
            <person name="Moran D.A.P."/>
            <person name="Tomita M."/>
            <person name="Numata K."/>
            <person name="Arakawa K."/>
        </authorList>
    </citation>
    <scope>NUCLEOTIDE SEQUENCE</scope>
</reference>
<comment type="caution">
    <text evidence="2">The sequence shown here is derived from an EMBL/GenBank/DDBJ whole genome shotgun (WGS) entry which is preliminary data.</text>
</comment>
<dbReference type="OrthoDB" id="6417705at2759"/>
<evidence type="ECO:0008006" key="4">
    <source>
        <dbReference type="Google" id="ProtNLM"/>
    </source>
</evidence>
<sequence length="96" mass="10498">MFRQLLIVCVLLLLVVFQVSKTRSFVPQRLEENVQRLCVNLQSRIRCPNTACSGTLRNCTGHVKCSCSPTSIEVCCSTIGGKGCCLNVPIPLTLGK</sequence>
<feature type="signal peptide" evidence="1">
    <location>
        <begin position="1"/>
        <end position="24"/>
    </location>
</feature>
<organism evidence="2 3">
    <name type="scientific">Nephila pilipes</name>
    <name type="common">Giant wood spider</name>
    <name type="synonym">Nephila maculata</name>
    <dbReference type="NCBI Taxonomy" id="299642"/>
    <lineage>
        <taxon>Eukaryota</taxon>
        <taxon>Metazoa</taxon>
        <taxon>Ecdysozoa</taxon>
        <taxon>Arthropoda</taxon>
        <taxon>Chelicerata</taxon>
        <taxon>Arachnida</taxon>
        <taxon>Araneae</taxon>
        <taxon>Araneomorphae</taxon>
        <taxon>Entelegynae</taxon>
        <taxon>Araneoidea</taxon>
        <taxon>Nephilidae</taxon>
        <taxon>Nephila</taxon>
    </lineage>
</organism>
<dbReference type="EMBL" id="BMAW01016158">
    <property type="protein sequence ID" value="GFT47646.1"/>
    <property type="molecule type" value="Genomic_DNA"/>
</dbReference>
<accession>A0A8X6TVE0</accession>
<protein>
    <recommendedName>
        <fullName evidence="4">Spider venom protein</fullName>
    </recommendedName>
</protein>
<feature type="chain" id="PRO_5036476713" description="Spider venom protein" evidence="1">
    <location>
        <begin position="25"/>
        <end position="96"/>
    </location>
</feature>
<keyword evidence="3" id="KW-1185">Reference proteome</keyword>
<dbReference type="Proteomes" id="UP000887013">
    <property type="component" value="Unassembled WGS sequence"/>
</dbReference>
<gene>
    <name evidence="2" type="ORF">NPIL_441271</name>
</gene>
<keyword evidence="1" id="KW-0732">Signal</keyword>
<dbReference type="AlphaFoldDB" id="A0A8X6TVE0"/>
<evidence type="ECO:0000256" key="1">
    <source>
        <dbReference type="SAM" id="SignalP"/>
    </source>
</evidence>